<accession>A0ABV4QR62</accession>
<dbReference type="Pfam" id="PF03704">
    <property type="entry name" value="BTAD"/>
    <property type="match status" value="1"/>
</dbReference>
<feature type="domain" description="Bacterial transcriptional activator" evidence="1">
    <location>
        <begin position="18"/>
        <end position="88"/>
    </location>
</feature>
<gene>
    <name evidence="2" type="ORF">SM436_05235</name>
</gene>
<reference evidence="2 3" key="1">
    <citation type="submission" date="2023-11" db="EMBL/GenBank/DDBJ databases">
        <title>Actinomadura monticuli sp. nov., isolated from volcanic ash.</title>
        <authorList>
            <person name="Lee S.D."/>
            <person name="Yang H."/>
            <person name="Kim I.S."/>
        </authorList>
    </citation>
    <scope>NUCLEOTIDE SEQUENCE [LARGE SCALE GENOMIC DNA]</scope>
    <source>
        <strain evidence="2 3">DSM 45346</strain>
    </source>
</reference>
<protein>
    <submittedName>
        <fullName evidence="2">BTAD domain-containing putative transcriptional regulator</fullName>
    </submittedName>
</protein>
<dbReference type="EMBL" id="JAXCEH010000002">
    <property type="protein sequence ID" value="MFA1553090.1"/>
    <property type="molecule type" value="Genomic_DNA"/>
</dbReference>
<evidence type="ECO:0000259" key="1">
    <source>
        <dbReference type="Pfam" id="PF03704"/>
    </source>
</evidence>
<comment type="caution">
    <text evidence="2">The sequence shown here is derived from an EMBL/GenBank/DDBJ whole genome shotgun (WGS) entry which is preliminary data.</text>
</comment>
<dbReference type="InterPro" id="IPR011990">
    <property type="entry name" value="TPR-like_helical_dom_sf"/>
</dbReference>
<dbReference type="RefSeq" id="WP_371939416.1">
    <property type="nucleotide sequence ID" value="NZ_JAXCEH010000002.1"/>
</dbReference>
<keyword evidence="3" id="KW-1185">Reference proteome</keyword>
<evidence type="ECO:0000313" key="2">
    <source>
        <dbReference type="EMBL" id="MFA1553090.1"/>
    </source>
</evidence>
<organism evidence="2 3">
    <name type="scientific">Actinomadura chokoriensis</name>
    <dbReference type="NCBI Taxonomy" id="454156"/>
    <lineage>
        <taxon>Bacteria</taxon>
        <taxon>Bacillati</taxon>
        <taxon>Actinomycetota</taxon>
        <taxon>Actinomycetes</taxon>
        <taxon>Streptosporangiales</taxon>
        <taxon>Thermomonosporaceae</taxon>
        <taxon>Actinomadura</taxon>
    </lineage>
</organism>
<dbReference type="Gene3D" id="1.25.40.10">
    <property type="entry name" value="Tetratricopeptide repeat domain"/>
    <property type="match status" value="1"/>
</dbReference>
<dbReference type="InterPro" id="IPR005158">
    <property type="entry name" value="BTAD"/>
</dbReference>
<proteinExistence type="predicted"/>
<sequence length="115" mass="12019">MIETRPGAYRLALPAGAVDAHDFEARVREARRAASPAGRSGGLGAALALWHGPALADAGGLRFSGAPAARDLSLPDVTATESATRTALGEEAFTTAYDRGRTKTFPDLRTDFALH</sequence>
<evidence type="ECO:0000313" key="3">
    <source>
        <dbReference type="Proteomes" id="UP001569904"/>
    </source>
</evidence>
<name>A0ABV4QR62_9ACTN</name>
<dbReference type="Proteomes" id="UP001569904">
    <property type="component" value="Unassembled WGS sequence"/>
</dbReference>